<proteinExistence type="predicted"/>
<reference evidence="1" key="1">
    <citation type="submission" date="2014-12" db="EMBL/GenBank/DDBJ databases">
        <title>Genome Sequence of Valsa Canker Pathogens Uncovers a Specific Adaption of Colonization on Woody Bark.</title>
        <authorList>
            <person name="Yin Z."/>
            <person name="Liu H."/>
            <person name="Gao X."/>
            <person name="Li Z."/>
            <person name="Song N."/>
            <person name="Ke X."/>
            <person name="Dai Q."/>
            <person name="Wu Y."/>
            <person name="Sun Y."/>
            <person name="Xu J.-R."/>
            <person name="Kang Z.K."/>
            <person name="Wang L."/>
            <person name="Huang L."/>
        </authorList>
    </citation>
    <scope>NUCLEOTIDE SEQUENCE [LARGE SCALE GENOMIC DNA]</scope>
    <source>
        <strain evidence="1">03-8</strain>
    </source>
</reference>
<evidence type="ECO:0000313" key="2">
    <source>
        <dbReference type="Proteomes" id="UP000078559"/>
    </source>
</evidence>
<dbReference type="Proteomes" id="UP000078559">
    <property type="component" value="Unassembled WGS sequence"/>
</dbReference>
<keyword evidence="2" id="KW-1185">Reference proteome</keyword>
<gene>
    <name evidence="1" type="ORF">VM1G_11989</name>
</gene>
<protein>
    <submittedName>
        <fullName evidence="1">Uncharacterized protein</fullName>
    </submittedName>
</protein>
<sequence>MASLRPAPSMRRPMFFTLPSVAGLAFKRLMASKAREYSSKPTKPTKGPVIKPISNRFPPLIPGPMIIVKTVQLPPSPGSVKIPAHKESPAPMEAKPSTAPEDYHVIDIYMRNGWRWLFPRGQCPEVPWWHPALKPAESSAADLRWTSGVMYRSFWKRVRTVLGVSVIASSLPATAIAQGVIMIAEGPVSTAMYLGIFAAVALPGLFDSRFDAKDAYYLGKRVIGLENDVIRTGELAQFR</sequence>
<accession>A0A194VHH1</accession>
<dbReference type="AlphaFoldDB" id="A0A194VHH1"/>
<evidence type="ECO:0000313" key="1">
    <source>
        <dbReference type="EMBL" id="KUI63442.1"/>
    </source>
</evidence>
<name>A0A194VHH1_CYTMA</name>
<dbReference type="EMBL" id="KN796113">
    <property type="protein sequence ID" value="KUI63442.1"/>
    <property type="molecule type" value="Genomic_DNA"/>
</dbReference>
<organism evidence="1 2">
    <name type="scientific">Cytospora mali</name>
    <name type="common">Apple Valsa canker fungus</name>
    <name type="synonym">Valsa mali</name>
    <dbReference type="NCBI Taxonomy" id="578113"/>
    <lineage>
        <taxon>Eukaryota</taxon>
        <taxon>Fungi</taxon>
        <taxon>Dikarya</taxon>
        <taxon>Ascomycota</taxon>
        <taxon>Pezizomycotina</taxon>
        <taxon>Sordariomycetes</taxon>
        <taxon>Sordariomycetidae</taxon>
        <taxon>Diaporthales</taxon>
        <taxon>Cytosporaceae</taxon>
        <taxon>Cytospora</taxon>
    </lineage>
</organism>